<keyword evidence="2" id="KW-0975">Bacterial flagellum</keyword>
<evidence type="ECO:0000256" key="2">
    <source>
        <dbReference type="ARBA" id="ARBA00023143"/>
    </source>
</evidence>
<dbReference type="PRINTS" id="PR01006">
    <property type="entry name" value="FLGHOOKFLIE"/>
</dbReference>
<dbReference type="AlphaFoldDB" id="A0A1A9UKM4"/>
<evidence type="ECO:0000313" key="4">
    <source>
        <dbReference type="Proteomes" id="UP000078200"/>
    </source>
</evidence>
<protein>
    <recommendedName>
        <fullName evidence="5">Flagellar hook-basal body complex protein FliE</fullName>
    </recommendedName>
</protein>
<dbReference type="VEuPathDB" id="VectorBase:GAUT007619"/>
<evidence type="ECO:0000256" key="1">
    <source>
        <dbReference type="ARBA" id="ARBA00004117"/>
    </source>
</evidence>
<dbReference type="PANTHER" id="PTHR34653">
    <property type="match status" value="1"/>
</dbReference>
<comment type="subcellular location">
    <subcellularLocation>
        <location evidence="1">Bacterial flagellum basal body</location>
    </subcellularLocation>
</comment>
<evidence type="ECO:0000313" key="3">
    <source>
        <dbReference type="EnsemblMetazoa" id="GAUT007619-PA"/>
    </source>
</evidence>
<dbReference type="PANTHER" id="PTHR34653:SF1">
    <property type="entry name" value="FLAGELLAR HOOK-BASAL BODY COMPLEX PROTEIN FLIE"/>
    <property type="match status" value="1"/>
</dbReference>
<dbReference type="InterPro" id="IPR001624">
    <property type="entry name" value="FliE"/>
</dbReference>
<dbReference type="NCBIfam" id="TIGR00205">
    <property type="entry name" value="fliE"/>
    <property type="match status" value="1"/>
</dbReference>
<dbReference type="GO" id="GO:0003774">
    <property type="term" value="F:cytoskeletal motor activity"/>
    <property type="evidence" value="ECO:0007669"/>
    <property type="project" value="InterPro"/>
</dbReference>
<dbReference type="Proteomes" id="UP000078200">
    <property type="component" value="Unassembled WGS sequence"/>
</dbReference>
<proteinExistence type="inferred from homology"/>
<name>A0A1A9UKM4_GLOAU</name>
<organism evidence="3 4">
    <name type="scientific">Glossina austeni</name>
    <name type="common">Savannah tsetse fly</name>
    <dbReference type="NCBI Taxonomy" id="7395"/>
    <lineage>
        <taxon>Eukaryota</taxon>
        <taxon>Metazoa</taxon>
        <taxon>Ecdysozoa</taxon>
        <taxon>Arthropoda</taxon>
        <taxon>Hexapoda</taxon>
        <taxon>Insecta</taxon>
        <taxon>Pterygota</taxon>
        <taxon>Neoptera</taxon>
        <taxon>Endopterygota</taxon>
        <taxon>Diptera</taxon>
        <taxon>Brachycera</taxon>
        <taxon>Muscomorpha</taxon>
        <taxon>Hippoboscoidea</taxon>
        <taxon>Glossinidae</taxon>
        <taxon>Glossina</taxon>
    </lineage>
</organism>
<dbReference type="HAMAP" id="MF_00724">
    <property type="entry name" value="FliE"/>
    <property type="match status" value="1"/>
</dbReference>
<sequence length="110" mass="12206">MGLVYKDSFRNIFGGGNRSKNCPELFKTLPNNSIPNGSNLVETLPDSIKKINTLELQAENISKKFEIGNQNIGINDVMLEMQKASIALNFGIQVTNKLIGAYQEIMNMNV</sequence>
<dbReference type="GO" id="GO:0005198">
    <property type="term" value="F:structural molecule activity"/>
    <property type="evidence" value="ECO:0007669"/>
    <property type="project" value="InterPro"/>
</dbReference>
<keyword evidence="4" id="KW-1185">Reference proteome</keyword>
<dbReference type="EnsemblMetazoa" id="GAUT007619-RA">
    <property type="protein sequence ID" value="GAUT007619-PA"/>
    <property type="gene ID" value="GAUT007619"/>
</dbReference>
<accession>A0A1A9UKM4</accession>
<dbReference type="Pfam" id="PF02049">
    <property type="entry name" value="FliE"/>
    <property type="match status" value="1"/>
</dbReference>
<reference evidence="3" key="1">
    <citation type="submission" date="2020-05" db="UniProtKB">
        <authorList>
            <consortium name="EnsemblMetazoa"/>
        </authorList>
    </citation>
    <scope>IDENTIFICATION</scope>
    <source>
        <strain evidence="3">TTRI</strain>
    </source>
</reference>
<evidence type="ECO:0008006" key="5">
    <source>
        <dbReference type="Google" id="ProtNLM"/>
    </source>
</evidence>